<feature type="repeat" description="PPR" evidence="3">
    <location>
        <begin position="494"/>
        <end position="528"/>
    </location>
</feature>
<reference evidence="4" key="1">
    <citation type="submission" date="2023-02" db="EMBL/GenBank/DDBJ databases">
        <title>Genome of toxic invasive species Heracleum sosnowskyi carries increased number of genes despite the absence of recent whole-genome duplications.</title>
        <authorList>
            <person name="Schelkunov M."/>
            <person name="Shtratnikova V."/>
            <person name="Makarenko M."/>
            <person name="Klepikova A."/>
            <person name="Omelchenko D."/>
            <person name="Novikova G."/>
            <person name="Obukhova E."/>
            <person name="Bogdanov V."/>
            <person name="Penin A."/>
            <person name="Logacheva M."/>
        </authorList>
    </citation>
    <scope>NUCLEOTIDE SEQUENCE</scope>
    <source>
        <strain evidence="4">Hsosn_3</strain>
        <tissue evidence="4">Leaf</tissue>
    </source>
</reference>
<dbReference type="Pfam" id="PF20431">
    <property type="entry name" value="E_motif"/>
    <property type="match status" value="1"/>
</dbReference>
<name>A0AAD8N8H5_9APIA</name>
<dbReference type="GO" id="GO:0005739">
    <property type="term" value="C:mitochondrion"/>
    <property type="evidence" value="ECO:0007669"/>
    <property type="project" value="UniProtKB-ARBA"/>
</dbReference>
<dbReference type="Proteomes" id="UP001237642">
    <property type="component" value="Unassembled WGS sequence"/>
</dbReference>
<dbReference type="GO" id="GO:0003723">
    <property type="term" value="F:RNA binding"/>
    <property type="evidence" value="ECO:0007669"/>
    <property type="project" value="InterPro"/>
</dbReference>
<keyword evidence="1" id="KW-0677">Repeat</keyword>
<dbReference type="Gene3D" id="1.25.40.10">
    <property type="entry name" value="Tetratricopeptide repeat domain"/>
    <property type="match status" value="6"/>
</dbReference>
<evidence type="ECO:0000313" key="5">
    <source>
        <dbReference type="Proteomes" id="UP001237642"/>
    </source>
</evidence>
<evidence type="ECO:0000256" key="1">
    <source>
        <dbReference type="ARBA" id="ARBA00022737"/>
    </source>
</evidence>
<feature type="repeat" description="PPR" evidence="3">
    <location>
        <begin position="99"/>
        <end position="133"/>
    </location>
</feature>
<dbReference type="AlphaFoldDB" id="A0AAD8N8H5"/>
<dbReference type="PANTHER" id="PTHR47926">
    <property type="entry name" value="PENTATRICOPEPTIDE REPEAT-CONTAINING PROTEIN"/>
    <property type="match status" value="1"/>
</dbReference>
<dbReference type="Pfam" id="PF01535">
    <property type="entry name" value="PPR"/>
    <property type="match status" value="8"/>
</dbReference>
<keyword evidence="5" id="KW-1185">Reference proteome</keyword>
<evidence type="ECO:0000313" key="4">
    <source>
        <dbReference type="EMBL" id="KAK1398478.1"/>
    </source>
</evidence>
<feature type="repeat" description="PPR" evidence="3">
    <location>
        <begin position="68"/>
        <end position="98"/>
    </location>
</feature>
<dbReference type="InterPro" id="IPR046848">
    <property type="entry name" value="E_motif"/>
</dbReference>
<feature type="repeat" description="PPR" evidence="3">
    <location>
        <begin position="362"/>
        <end position="396"/>
    </location>
</feature>
<dbReference type="GO" id="GO:0009451">
    <property type="term" value="P:RNA modification"/>
    <property type="evidence" value="ECO:0007669"/>
    <property type="project" value="InterPro"/>
</dbReference>
<dbReference type="InterPro" id="IPR046960">
    <property type="entry name" value="PPR_At4g14850-like_plant"/>
</dbReference>
<protein>
    <submittedName>
        <fullName evidence="4">Pentatricopeptide repeat-containing protein, mitochondrial</fullName>
    </submittedName>
</protein>
<dbReference type="PROSITE" id="PS51375">
    <property type="entry name" value="PPR"/>
    <property type="match status" value="5"/>
</dbReference>
<dbReference type="Pfam" id="PF13041">
    <property type="entry name" value="PPR_2"/>
    <property type="match status" value="3"/>
</dbReference>
<gene>
    <name evidence="4" type="ORF">POM88_008341</name>
</gene>
<dbReference type="FunFam" id="1.25.40.10:FF:000205">
    <property type="entry name" value="Pentatricopeptide repeat-containing protein, mitochondrial"/>
    <property type="match status" value="1"/>
</dbReference>
<reference evidence="4" key="2">
    <citation type="submission" date="2023-05" db="EMBL/GenBank/DDBJ databases">
        <authorList>
            <person name="Schelkunov M.I."/>
        </authorList>
    </citation>
    <scope>NUCLEOTIDE SEQUENCE</scope>
    <source>
        <strain evidence="4">Hsosn_3</strain>
        <tissue evidence="4">Leaf</tissue>
    </source>
</reference>
<proteinExistence type="inferred from homology"/>
<dbReference type="PANTHER" id="PTHR47926:SF392">
    <property type="entry name" value="PENTATRICOPEPTIDE REPEAT-CONTAINING PROTEIN"/>
    <property type="match status" value="1"/>
</dbReference>
<comment type="similarity">
    <text evidence="2">Belongs to the PPR family. PCMP-E subfamily.</text>
</comment>
<dbReference type="InterPro" id="IPR002885">
    <property type="entry name" value="PPR_rpt"/>
</dbReference>
<organism evidence="4 5">
    <name type="scientific">Heracleum sosnowskyi</name>
    <dbReference type="NCBI Taxonomy" id="360622"/>
    <lineage>
        <taxon>Eukaryota</taxon>
        <taxon>Viridiplantae</taxon>
        <taxon>Streptophyta</taxon>
        <taxon>Embryophyta</taxon>
        <taxon>Tracheophyta</taxon>
        <taxon>Spermatophyta</taxon>
        <taxon>Magnoliopsida</taxon>
        <taxon>eudicotyledons</taxon>
        <taxon>Gunneridae</taxon>
        <taxon>Pentapetalae</taxon>
        <taxon>asterids</taxon>
        <taxon>campanulids</taxon>
        <taxon>Apiales</taxon>
        <taxon>Apiaceae</taxon>
        <taxon>Apioideae</taxon>
        <taxon>apioid superclade</taxon>
        <taxon>Tordylieae</taxon>
        <taxon>Tordyliinae</taxon>
        <taxon>Heracleum</taxon>
    </lineage>
</organism>
<evidence type="ECO:0000256" key="3">
    <source>
        <dbReference type="PROSITE-ProRule" id="PRU00708"/>
    </source>
</evidence>
<accession>A0AAD8N8H5</accession>
<dbReference type="EMBL" id="JAUIZM010000002">
    <property type="protein sequence ID" value="KAK1398478.1"/>
    <property type="molecule type" value="Genomic_DNA"/>
</dbReference>
<feature type="repeat" description="PPR" evidence="3">
    <location>
        <begin position="261"/>
        <end position="295"/>
    </location>
</feature>
<sequence length="674" mass="74594">MNLDLDHYARSLQNIKTINSGKQLHLLFLKRGVLPSALTIANRVLQMYVKCSHLKDAHNLFDEMPQRNCFTWNTMIEGYLKSCNKDASLSFFHSMPDKNEFSWNLVITGLIKLGEVEVGRRLFDEMPSKNGVVLNSVIHGYVRSGCPKEAVKVFRDCKLCSDDSFVLATVIGACTDLLALGWGKQIHARIIVNNVEFDSVLGSALINMYGKCGGIDEASHVLSKLSDVDDVSVSALISGFASCGRMEDARRIFYGKTISSCVIIWNSMIAGYVSNNEALEALDLYAKMREFGIQEDFSTFASVLSACGSLGNLGYSKRVHGHACKFGVVNDLIVATGLVDMYAKCRCPSDACKLFSELQMYDTVLLNSMITIYSSCGRLEDAIRVFDTMPSKSIISWNSMLAGLSQNGCAIEALDLFCKMNKMDLKIDKFSLASVISACASISSLELGEQIFAKATVIGLESDQIISTTLVDFYCKCGFVQKGRDLFDQIIKSDEASWNSMLMGYATNGYGFEALALFTEMRCTGFVPTEITFTAVLSACDHCGLVEEGRKWFYAMKHEYGIEPGIEHFSCMVDLFSRAGCLEEAMKLIEQMPFKCDESMWASVLRGCVAHGDKILGKYIVKRLTELDPENSGAYVQLSGMFATSGEWESSAQVRKLMNDMKIRKNAGCSWMDG</sequence>
<dbReference type="InterPro" id="IPR011990">
    <property type="entry name" value="TPR-like_helical_dom_sf"/>
</dbReference>
<evidence type="ECO:0000256" key="2">
    <source>
        <dbReference type="ARBA" id="ARBA00061659"/>
    </source>
</evidence>
<dbReference type="NCBIfam" id="TIGR00756">
    <property type="entry name" value="PPR"/>
    <property type="match status" value="7"/>
</dbReference>
<comment type="caution">
    <text evidence="4">The sequence shown here is derived from an EMBL/GenBank/DDBJ whole genome shotgun (WGS) entry which is preliminary data.</text>
</comment>
<dbReference type="FunFam" id="1.25.40.10:FF:000797">
    <property type="entry name" value="Pentatricopeptide repeat-containing protein chloroplastic"/>
    <property type="match status" value="1"/>
</dbReference>